<dbReference type="EMBL" id="LVKB01000023">
    <property type="protein sequence ID" value="ORD97433.1"/>
    <property type="molecule type" value="Genomic_DNA"/>
</dbReference>
<dbReference type="SUPFAM" id="SSF54001">
    <property type="entry name" value="Cysteine proteinases"/>
    <property type="match status" value="1"/>
</dbReference>
<dbReference type="AlphaFoldDB" id="A0A1X0QCM8"/>
<comment type="caution">
    <text evidence="2">The sequence shown here is derived from an EMBL/GenBank/DDBJ whole genome shotgun (WGS) entry which is preliminary data.</text>
</comment>
<proteinExistence type="predicted"/>
<dbReference type="InterPro" id="IPR001394">
    <property type="entry name" value="Peptidase_C19_UCH"/>
</dbReference>
<dbReference type="VEuPathDB" id="MicrosporidiaDB:A0H76_1117"/>
<dbReference type="Gene3D" id="3.90.70.10">
    <property type="entry name" value="Cysteine proteinases"/>
    <property type="match status" value="2"/>
</dbReference>
<organism evidence="2 3">
    <name type="scientific">Hepatospora eriocheir</name>
    <dbReference type="NCBI Taxonomy" id="1081669"/>
    <lineage>
        <taxon>Eukaryota</taxon>
        <taxon>Fungi</taxon>
        <taxon>Fungi incertae sedis</taxon>
        <taxon>Microsporidia</taxon>
        <taxon>Hepatosporidae</taxon>
        <taxon>Hepatospora</taxon>
    </lineage>
</organism>
<protein>
    <submittedName>
        <fullName evidence="2">UBP2</fullName>
    </submittedName>
</protein>
<name>A0A1X0QCM8_9MICR</name>
<feature type="domain" description="USP" evidence="1">
    <location>
        <begin position="7"/>
        <end position="460"/>
    </location>
</feature>
<evidence type="ECO:0000259" key="1">
    <source>
        <dbReference type="PROSITE" id="PS50235"/>
    </source>
</evidence>
<dbReference type="PANTHER" id="PTHR21646">
    <property type="entry name" value="UBIQUITIN CARBOXYL-TERMINAL HYDROLASE"/>
    <property type="match status" value="1"/>
</dbReference>
<dbReference type="InterPro" id="IPR028889">
    <property type="entry name" value="USP"/>
</dbReference>
<dbReference type="VEuPathDB" id="MicrosporidiaDB:HERIO_714"/>
<dbReference type="GO" id="GO:0016579">
    <property type="term" value="P:protein deubiquitination"/>
    <property type="evidence" value="ECO:0007669"/>
    <property type="project" value="InterPro"/>
</dbReference>
<evidence type="ECO:0000313" key="3">
    <source>
        <dbReference type="Proteomes" id="UP000192356"/>
    </source>
</evidence>
<dbReference type="PROSITE" id="PS50235">
    <property type="entry name" value="USP_3"/>
    <property type="match status" value="1"/>
</dbReference>
<keyword evidence="3" id="KW-1185">Reference proteome</keyword>
<dbReference type="GO" id="GO:0004843">
    <property type="term" value="F:cysteine-type deubiquitinase activity"/>
    <property type="evidence" value="ECO:0007669"/>
    <property type="project" value="InterPro"/>
</dbReference>
<dbReference type="InterPro" id="IPR050185">
    <property type="entry name" value="Ub_carboxyl-term_hydrolase"/>
</dbReference>
<accession>A0A1X0QCM8</accession>
<reference evidence="2 3" key="1">
    <citation type="journal article" date="2017" name="Environ. Microbiol.">
        <title>Decay of the glycolytic pathway and adaptation to intranuclear parasitism within Enterocytozoonidae microsporidia.</title>
        <authorList>
            <person name="Wiredu Boakye D."/>
            <person name="Jaroenlak P."/>
            <person name="Prachumwat A."/>
            <person name="Williams T.A."/>
            <person name="Bateman K.S."/>
            <person name="Itsathitphaisarn O."/>
            <person name="Sritunyalucksana K."/>
            <person name="Paszkiewicz K.H."/>
            <person name="Moore K.A."/>
            <person name="Stentiford G.D."/>
            <person name="Williams B.A."/>
        </authorList>
    </citation>
    <scope>NUCLEOTIDE SEQUENCE [LARGE SCALE GENOMIC DNA]</scope>
    <source>
        <strain evidence="2 3">GB1</strain>
    </source>
</reference>
<sequence length="461" mass="53773">MKFDHIIGLKNIENTCYMNSSLQCLFNCLELSKLLVNSKFNNNKYKNFVKVYRTNLIRLNLGGAVNVKGIKVEFEKLYNLFIGSEYQDAQEFISLLLDSIHEATCVKNDEINILSKSIVSKLFYGNIKKTIICSKCKIEKSSLDTFMTLSLPIPENTIKILKAFNSFEYLSIKEGTRFVDIKKYLNTTDDLLICEYLNNYMINIYKANVFEGGCSIFKKKNSTIVAYKYSPNKKHLLLKIFYKKYYLIYTKSQFDVLINIDDIDHDPYKLLHENRVIILSRVYKELKNILINITLAEFLELSKLEGSISVTDRDILTINLKISSYIFKNIRNENNLHLNDCLNNFLATESIEYTCENSCKSLANVSYELMKLPKYLIIFFKRFDQFGHKISTPIGFDKHACINNIDYDLIGVISHFEIGLWGGHYIAYIKKKEWYCCNDLVISKGKIDKNNAYVLFYERRE</sequence>
<evidence type="ECO:0000313" key="2">
    <source>
        <dbReference type="EMBL" id="ORD97433.1"/>
    </source>
</evidence>
<gene>
    <name evidence="2" type="primary">UBP2</name>
    <name evidence="2" type="ORF">HERIO_714</name>
</gene>
<dbReference type="Proteomes" id="UP000192356">
    <property type="component" value="Unassembled WGS sequence"/>
</dbReference>
<dbReference type="Pfam" id="PF00443">
    <property type="entry name" value="UCH"/>
    <property type="match status" value="1"/>
</dbReference>
<dbReference type="InterPro" id="IPR038765">
    <property type="entry name" value="Papain-like_cys_pep_sf"/>
</dbReference>
<dbReference type="OrthoDB" id="2195025at2759"/>
<dbReference type="PANTHER" id="PTHR21646:SF46">
    <property type="entry name" value="UBIQUITIN CARBOXYL-TERMINAL HYDROLASE"/>
    <property type="match status" value="1"/>
</dbReference>
<dbReference type="VEuPathDB" id="MicrosporidiaDB:A0H76_2089"/>